<sequence>MTPVFITATLAVILYSLWVRRDTWWSRWESAATFAIAMEGCALVLLSPWAGAELSPLLHQWLGMWNVQQLVGGFCLIIAVIANIYHMLVRLADPEQVRPLMRRHLRLPVGLGVLVLLVSFVKIERGHEPDLFAGLTGDAWLTAFEVAACWLVLYLSGYVGRLMLVLRHDPRAKRTVDLYLASMAFTVLACLIAIASIWVGGYAGPAIWACICLSVAIFAYGLARSWQAKTAWFSPNASRQGGSSQSEREIS</sequence>
<feature type="transmembrane region" description="Helical" evidence="1">
    <location>
        <begin position="178"/>
        <end position="199"/>
    </location>
</feature>
<name>A0A1B8SBA7_9MYCO</name>
<evidence type="ECO:0000313" key="2">
    <source>
        <dbReference type="EMBL" id="OBY30023.1"/>
    </source>
</evidence>
<feature type="transmembrane region" description="Helical" evidence="1">
    <location>
        <begin position="104"/>
        <end position="123"/>
    </location>
</feature>
<evidence type="ECO:0000256" key="1">
    <source>
        <dbReference type="SAM" id="Phobius"/>
    </source>
</evidence>
<keyword evidence="1" id="KW-1133">Transmembrane helix</keyword>
<proteinExistence type="predicted"/>
<comment type="caution">
    <text evidence="2">The sequence shown here is derived from an EMBL/GenBank/DDBJ whole genome shotgun (WGS) entry which is preliminary data.</text>
</comment>
<keyword evidence="1" id="KW-0812">Transmembrane</keyword>
<feature type="transmembrane region" description="Helical" evidence="1">
    <location>
        <begin position="205"/>
        <end position="223"/>
    </location>
</feature>
<gene>
    <name evidence="2" type="ORF">ACT18_19790</name>
</gene>
<keyword evidence="3" id="KW-1185">Reference proteome</keyword>
<dbReference type="Proteomes" id="UP000092668">
    <property type="component" value="Unassembled WGS sequence"/>
</dbReference>
<dbReference type="OrthoDB" id="4763628at2"/>
<keyword evidence="1" id="KW-0472">Membrane</keyword>
<feature type="transmembrane region" description="Helical" evidence="1">
    <location>
        <begin position="143"/>
        <end position="166"/>
    </location>
</feature>
<evidence type="ECO:0008006" key="4">
    <source>
        <dbReference type="Google" id="ProtNLM"/>
    </source>
</evidence>
<dbReference type="EMBL" id="LFOE01000041">
    <property type="protein sequence ID" value="OBY30023.1"/>
    <property type="molecule type" value="Genomic_DNA"/>
</dbReference>
<dbReference type="PATRIC" id="fig|354243.3.peg.4089"/>
<dbReference type="RefSeq" id="WP_019737954.1">
    <property type="nucleotide sequence ID" value="NZ_LFOE01000041.1"/>
</dbReference>
<dbReference type="AlphaFoldDB" id="A0A1B8SBA7"/>
<feature type="transmembrane region" description="Helical" evidence="1">
    <location>
        <begin position="30"/>
        <end position="50"/>
    </location>
</feature>
<evidence type="ECO:0000313" key="3">
    <source>
        <dbReference type="Proteomes" id="UP000092668"/>
    </source>
</evidence>
<reference evidence="2 3" key="1">
    <citation type="submission" date="2015-06" db="EMBL/GenBank/DDBJ databases">
        <title>Genome sequence of Mycobacterium kumamotonense strain Roo.</title>
        <authorList>
            <person name="Greninger A.L."/>
            <person name="Cunningham G."/>
            <person name="Miller S."/>
        </authorList>
    </citation>
    <scope>NUCLEOTIDE SEQUENCE [LARGE SCALE GENOMIC DNA]</scope>
    <source>
        <strain evidence="2 3">Roo</strain>
    </source>
</reference>
<protein>
    <recommendedName>
        <fullName evidence="4">GP55 protein</fullName>
    </recommendedName>
</protein>
<accession>A0A1B8SBA7</accession>
<organism evidence="2 3">
    <name type="scientific">Mycolicibacter kumamotonensis</name>
    <dbReference type="NCBI Taxonomy" id="354243"/>
    <lineage>
        <taxon>Bacteria</taxon>
        <taxon>Bacillati</taxon>
        <taxon>Actinomycetota</taxon>
        <taxon>Actinomycetes</taxon>
        <taxon>Mycobacteriales</taxon>
        <taxon>Mycobacteriaceae</taxon>
        <taxon>Mycolicibacter</taxon>
    </lineage>
</organism>
<feature type="transmembrane region" description="Helical" evidence="1">
    <location>
        <begin position="70"/>
        <end position="92"/>
    </location>
</feature>
<dbReference type="STRING" id="354243.BST28_17420"/>